<evidence type="ECO:0000313" key="7">
    <source>
        <dbReference type="EMBL" id="CCE80920.1"/>
    </source>
</evidence>
<evidence type="ECO:0000256" key="1">
    <source>
        <dbReference type="ARBA" id="ARBA00022723"/>
    </source>
</evidence>
<organism evidence="6 8">
    <name type="scientific">Pichia sorbitophila (strain ATCC MYA-4447 / BCRC 22081 / CBS 7064 / NBRC 10061 / NRRL Y-12695)</name>
    <name type="common">Hybrid yeast</name>
    <dbReference type="NCBI Taxonomy" id="559304"/>
    <lineage>
        <taxon>Eukaryota</taxon>
        <taxon>Fungi</taxon>
        <taxon>Dikarya</taxon>
        <taxon>Ascomycota</taxon>
        <taxon>Saccharomycotina</taxon>
        <taxon>Pichiomycetes</taxon>
        <taxon>Debaryomycetaceae</taxon>
        <taxon>Millerozyma</taxon>
    </lineage>
</organism>
<dbReference type="GO" id="GO:0044753">
    <property type="term" value="C:amphisome"/>
    <property type="evidence" value="ECO:0007669"/>
    <property type="project" value="TreeGrafter"/>
</dbReference>
<dbReference type="EMBL" id="FO082053">
    <property type="protein sequence ID" value="CCE80155.1"/>
    <property type="molecule type" value="Genomic_DNA"/>
</dbReference>
<protein>
    <submittedName>
        <fullName evidence="6">Piso0_003257 protein</fullName>
    </submittedName>
</protein>
<dbReference type="PANTHER" id="PTHR15090">
    <property type="entry name" value="SEQUESTOSOME 1-RELATED"/>
    <property type="match status" value="1"/>
</dbReference>
<dbReference type="GO" id="GO:0008270">
    <property type="term" value="F:zinc ion binding"/>
    <property type="evidence" value="ECO:0007669"/>
    <property type="project" value="UniProtKB-KW"/>
</dbReference>
<feature type="domain" description="ZZ-type" evidence="5">
    <location>
        <begin position="164"/>
        <end position="227"/>
    </location>
</feature>
<keyword evidence="2 4" id="KW-0863">Zinc-finger</keyword>
<dbReference type="GO" id="GO:0007032">
    <property type="term" value="P:endosome organization"/>
    <property type="evidence" value="ECO:0007669"/>
    <property type="project" value="TreeGrafter"/>
</dbReference>
<evidence type="ECO:0000313" key="6">
    <source>
        <dbReference type="EMBL" id="CCE80155.1"/>
    </source>
</evidence>
<dbReference type="AlphaFoldDB" id="G8YIL0"/>
<dbReference type="InterPro" id="IPR043145">
    <property type="entry name" value="Znf_ZZ_sf"/>
</dbReference>
<dbReference type="GO" id="GO:0016235">
    <property type="term" value="C:aggresome"/>
    <property type="evidence" value="ECO:0007669"/>
    <property type="project" value="TreeGrafter"/>
</dbReference>
<dbReference type="GO" id="GO:0035973">
    <property type="term" value="P:aggrephagy"/>
    <property type="evidence" value="ECO:0007669"/>
    <property type="project" value="TreeGrafter"/>
</dbReference>
<dbReference type="SUPFAM" id="SSF57850">
    <property type="entry name" value="RING/U-box"/>
    <property type="match status" value="1"/>
</dbReference>
<dbReference type="Pfam" id="PF00569">
    <property type="entry name" value="ZZ"/>
    <property type="match status" value="1"/>
</dbReference>
<evidence type="ECO:0000256" key="2">
    <source>
        <dbReference type="ARBA" id="ARBA00022771"/>
    </source>
</evidence>
<keyword evidence="3" id="KW-0862">Zinc</keyword>
<dbReference type="Gene3D" id="3.30.60.90">
    <property type="match status" value="1"/>
</dbReference>
<evidence type="ECO:0000256" key="3">
    <source>
        <dbReference type="ARBA" id="ARBA00022833"/>
    </source>
</evidence>
<dbReference type="eggNOG" id="KOG0504">
    <property type="taxonomic scope" value="Eukaryota"/>
</dbReference>
<dbReference type="GO" id="GO:0070530">
    <property type="term" value="F:K63-linked polyubiquitin modification-dependent protein binding"/>
    <property type="evidence" value="ECO:0007669"/>
    <property type="project" value="TreeGrafter"/>
</dbReference>
<dbReference type="InterPro" id="IPR000433">
    <property type="entry name" value="Znf_ZZ"/>
</dbReference>
<evidence type="ECO:0000313" key="8">
    <source>
        <dbReference type="Proteomes" id="UP000005222"/>
    </source>
</evidence>
<sequence length="674" mass="74969">MAIEDKVIYVKLSYENEGNPDLSKSDNFVIDQTTLMEYSDKKSLVAYLCSRIGVQYSPSMKLKRKSKKGKGYVLLETEEDFKALCRSLKVKNHVRLLMIDTNSEWSTIFFNGLNKDRKVIDFSAVSDTLFEAISSNFKDILTDMLASGKASKMESTKPEDELVHEAVACDNCSKTEFIPIKGTRYKCLVCPNYDLCSTCEYEQSKEKTEDGLHTYLHPLAKIVTPSRVNGTCILSGLRDSNLYDDPARSSLRAKEWIESTLQNEGTNKLLEELEAFIEDAEKYRQLREMSNEKINDGKDNDAFTRIQSLIENSGNDEINGLKCNKNECSSKLADEDHIKILTKPLSKNSSILRLTLINNSTFIEGGDLRFEFKNSFISKSILVKNIKEILPGERRSFNLTIGGGTLDSLSGSCLIISSLKGGFIASGIHELNSMSSLNIKRSSEMTEKNSGEEMGEEADTVQAAFVPLEDRSVLILKNLTSNVFDIQGLTLQLESNGNVIYRSESLTTDSISSMCQREYQINVKRCDMVFPVSLSVSSRSFEGAMKMTSSDATGVVNVVSQDNAENHASISPHSFSQGEPLFEKHKSKNNDLFSAVAGSTHSIILPTLPRESQVISKSATSEYVDATSQMSTESQLKPENDESDIEEFDVISMEADTEDANVSDFEILSPVTTL</sequence>
<dbReference type="GO" id="GO:0005080">
    <property type="term" value="F:protein kinase C binding"/>
    <property type="evidence" value="ECO:0007669"/>
    <property type="project" value="TreeGrafter"/>
</dbReference>
<proteinExistence type="predicted"/>
<dbReference type="Proteomes" id="UP000005222">
    <property type="component" value="Chromosome H"/>
</dbReference>
<dbReference type="PANTHER" id="PTHR15090:SF0">
    <property type="entry name" value="SEQUESTOSOME-1"/>
    <property type="match status" value="1"/>
</dbReference>
<keyword evidence="1" id="KW-0479">Metal-binding</keyword>
<dbReference type="GO" id="GO:0000423">
    <property type="term" value="P:mitophagy"/>
    <property type="evidence" value="ECO:0007669"/>
    <property type="project" value="TreeGrafter"/>
</dbReference>
<dbReference type="InParanoid" id="G8YIL0"/>
<dbReference type="CDD" id="cd02340">
    <property type="entry name" value="ZZ_NBR1_like"/>
    <property type="match status" value="1"/>
</dbReference>
<name>G8YIL0_PICSO</name>
<gene>
    <name evidence="6" type="primary">Piso0_003257</name>
    <name evidence="6" type="ORF">GNLVRS01_PISO0G08344g</name>
    <name evidence="7" type="ORF">GNLVRS01_PISO0H08345g</name>
</gene>
<dbReference type="Proteomes" id="UP000005222">
    <property type="component" value="Chromosome G"/>
</dbReference>
<dbReference type="SMART" id="SM00291">
    <property type="entry name" value="ZnF_ZZ"/>
    <property type="match status" value="1"/>
</dbReference>
<dbReference type="OrthoDB" id="661148at2759"/>
<keyword evidence="8" id="KW-1185">Reference proteome</keyword>
<evidence type="ECO:0000256" key="4">
    <source>
        <dbReference type="PROSITE-ProRule" id="PRU00228"/>
    </source>
</evidence>
<reference evidence="6" key="1">
    <citation type="submission" date="2011-10" db="EMBL/GenBank/DDBJ databases">
        <authorList>
            <person name="Genoscope - CEA"/>
        </authorList>
    </citation>
    <scope>NUCLEOTIDE SEQUENCE</scope>
</reference>
<accession>G8YIL0</accession>
<dbReference type="EMBL" id="FO082052">
    <property type="protein sequence ID" value="CCE80920.1"/>
    <property type="molecule type" value="Genomic_DNA"/>
</dbReference>
<dbReference type="InterPro" id="IPR052260">
    <property type="entry name" value="Autophagy_Rcpt_SigReg"/>
</dbReference>
<reference evidence="8" key="2">
    <citation type="journal article" date="2012" name="G3 (Bethesda)">
        <title>Pichia sorbitophila, an interspecies yeast hybrid reveals early steps of genome resolution following polyploidization.</title>
        <authorList>
            <person name="Leh Louis V."/>
            <person name="Despons L."/>
            <person name="Friedrich A."/>
            <person name="Martin T."/>
            <person name="Durrens P."/>
            <person name="Casaregola S."/>
            <person name="Neuveglise C."/>
            <person name="Fairhead C."/>
            <person name="Marck C."/>
            <person name="Cruz J.A."/>
            <person name="Straub M.L."/>
            <person name="Kugler V."/>
            <person name="Sacerdot C."/>
            <person name="Uzunov Z."/>
            <person name="Thierry A."/>
            <person name="Weiss S."/>
            <person name="Bleykasten C."/>
            <person name="De Montigny J."/>
            <person name="Jacques N."/>
            <person name="Jung P."/>
            <person name="Lemaire M."/>
            <person name="Mallet S."/>
            <person name="Morel G."/>
            <person name="Richard G.F."/>
            <person name="Sarkar A."/>
            <person name="Savel G."/>
            <person name="Schacherer J."/>
            <person name="Seret M.L."/>
            <person name="Talla E."/>
            <person name="Samson G."/>
            <person name="Jubin C."/>
            <person name="Poulain J."/>
            <person name="Vacherie B."/>
            <person name="Barbe V."/>
            <person name="Pelletier E."/>
            <person name="Sherman D.J."/>
            <person name="Westhof E."/>
            <person name="Weissenbach J."/>
            <person name="Baret P.V."/>
            <person name="Wincker P."/>
            <person name="Gaillardin C."/>
            <person name="Dujon B."/>
            <person name="Souciet J.L."/>
        </authorList>
    </citation>
    <scope>NUCLEOTIDE SEQUENCE [LARGE SCALE GENOMIC DNA]</scope>
    <source>
        <strain evidence="8">ATCC MYA-4447 / BCRC 22081 / CBS 7064 / NBRC 10061 / NRRL Y-12695</strain>
    </source>
</reference>
<evidence type="ECO:0000259" key="5">
    <source>
        <dbReference type="PROSITE" id="PS50135"/>
    </source>
</evidence>
<dbReference type="PROSITE" id="PS50135">
    <property type="entry name" value="ZF_ZZ_2"/>
    <property type="match status" value="1"/>
</dbReference>
<dbReference type="HOGENOM" id="CLU_022266_0_0_1"/>